<gene>
    <name evidence="1" type="ORF">AALB_3100</name>
</gene>
<protein>
    <submittedName>
        <fullName evidence="1">Uncharacterized protein</fullName>
    </submittedName>
</protein>
<dbReference type="AlphaFoldDB" id="R9PNY8"/>
<sequence length="42" mass="4812">MGFDFVECWSMCLAGNKQVTLLYVTYLGYILQGNQFELPCSQ</sequence>
<keyword evidence="2" id="KW-1185">Reference proteome</keyword>
<evidence type="ECO:0000313" key="1">
    <source>
        <dbReference type="EMBL" id="GAD03020.1"/>
    </source>
</evidence>
<name>R9PNY8_AGAAL</name>
<dbReference type="EMBL" id="BARX01000022">
    <property type="protein sequence ID" value="GAD03020.1"/>
    <property type="molecule type" value="Genomic_DNA"/>
</dbReference>
<dbReference type="Proteomes" id="UP000014461">
    <property type="component" value="Unassembled WGS sequence"/>
</dbReference>
<proteinExistence type="predicted"/>
<organism evidence="1 2">
    <name type="scientific">Agarivorans albus MKT 106</name>
    <dbReference type="NCBI Taxonomy" id="1331007"/>
    <lineage>
        <taxon>Bacteria</taxon>
        <taxon>Pseudomonadati</taxon>
        <taxon>Pseudomonadota</taxon>
        <taxon>Gammaproteobacteria</taxon>
        <taxon>Alteromonadales</taxon>
        <taxon>Alteromonadaceae</taxon>
        <taxon>Agarivorans</taxon>
    </lineage>
</organism>
<comment type="caution">
    <text evidence="1">The sequence shown here is derived from an EMBL/GenBank/DDBJ whole genome shotgun (WGS) entry which is preliminary data.</text>
</comment>
<dbReference type="STRING" id="1331007.AALB_3100"/>
<reference evidence="1" key="1">
    <citation type="journal article" date="2013" name="Genome Announc.">
        <title>Draft Genome Sequence of Agarivorans albus Strain MKT 106T, an Agarolytic Marine Bacterium.</title>
        <authorList>
            <person name="Yasuike M."/>
            <person name="Nakamura Y."/>
            <person name="Kai W."/>
            <person name="Fujiwara A."/>
            <person name="Fukui Y."/>
            <person name="Satomi M."/>
            <person name="Sano M."/>
        </authorList>
    </citation>
    <scope>NUCLEOTIDE SEQUENCE [LARGE SCALE GENOMIC DNA]</scope>
</reference>
<evidence type="ECO:0000313" key="2">
    <source>
        <dbReference type="Proteomes" id="UP000014461"/>
    </source>
</evidence>
<accession>R9PNY8</accession>